<dbReference type="AlphaFoldDB" id="A0A7G1NLI3"/>
<sequence length="861" mass="94679">MGDSYVTDIAGHPACEVLLAAWQSPDTERRRALVRGIDVPEPIALRSRYRTLLDPEAPSGPWNPDLTPEAWVRQLRLETEGDNAVRSGAPTVALAAFRALLEEETGSRPQLPTVHAHVGLGKVAMNRNDIEAASEHIETATVVADESMYRFGRAQALVVWGYLSLWHHSAELALDQFREAAGIATALDDPVFQGNALLGAAECAERLGELDRMEQHGRDAYAAFAAVRSAQGQGNAAQRLAGWLHRRGKHSEAGDWLDLAMAVFQEEGDPNGLVNVHSLRGDLHLDNRQFDDAADAYDKARELALSAGLPRAQAHAAQDLGRTARGRGNWAEAVELFTESLERYREIGDLLGMSKAMGKLAEAQEECGSAEDALRTWREAVVEVESYRADHQEERFQEEYRHRFRDVYKETLSAAEKHHSPQTFAVVADFLAGRRLAGLLEANSTAMAGNELDQLQELLARADRGLLAHRRSTRADEDRFGDERREHRIRRLGAFEVRHGAEPRAGKSLDDLLAAVYLPPADEGDALLESLPDGCHTLQILLDPVEEDLVRWSWSAPGDRISMGSFRLTPAALDLLSILRSGDRTTERQALTVGDLRPLSALLPPPLVTALVASGRHDLLIVPAGELWRVPWGALPLEGGLVLGEVARFVICPSLTIQRQLATRHGPAPHTRSPVDVDVWRSPLVKRHPLDLFQDRRWNPRRLSSAAEARGAIYDGRELMVLTGHGRPDTEAGHYLELDTDEWLLPADLLGRRPPRRLALIACWGSAYPGRAPSDPISVATLALAGGSDEVLATVGELGDSGPATTYVEMVLDALPENTMAAAVHQATRQFLARRDYRSLAMHHWAPLIPIGTHRPFGGQR</sequence>
<evidence type="ECO:0000256" key="5">
    <source>
        <dbReference type="ARBA" id="ARBA00038253"/>
    </source>
</evidence>
<proteinExistence type="inferred from homology"/>
<dbReference type="InterPro" id="IPR051476">
    <property type="entry name" value="Bac_ResReg_Asp_Phosphatase"/>
</dbReference>
<keyword evidence="4" id="KW-0802">TPR repeat</keyword>
<evidence type="ECO:0000256" key="4">
    <source>
        <dbReference type="ARBA" id="ARBA00022803"/>
    </source>
</evidence>
<dbReference type="GO" id="GO:0005737">
    <property type="term" value="C:cytoplasm"/>
    <property type="evidence" value="ECO:0007669"/>
    <property type="project" value="UniProtKB-SubCell"/>
</dbReference>
<gene>
    <name evidence="8" type="ORF">GCM10017668_54820</name>
</gene>
<keyword evidence="3" id="KW-0677">Repeat</keyword>
<dbReference type="SUPFAM" id="SSF48452">
    <property type="entry name" value="TPR-like"/>
    <property type="match status" value="2"/>
</dbReference>
<evidence type="ECO:0000256" key="2">
    <source>
        <dbReference type="ARBA" id="ARBA00022490"/>
    </source>
</evidence>
<protein>
    <recommendedName>
        <fullName evidence="7">CHAT domain-containing protein</fullName>
    </recommendedName>
</protein>
<name>A0A7G1NLI3_9ACTN</name>
<dbReference type="RefSeq" id="WP_190903080.1">
    <property type="nucleotide sequence ID" value="NZ_AP023439.1"/>
</dbReference>
<dbReference type="InterPro" id="IPR019734">
    <property type="entry name" value="TPR_rpt"/>
</dbReference>
<evidence type="ECO:0000256" key="6">
    <source>
        <dbReference type="SAM" id="Coils"/>
    </source>
</evidence>
<keyword evidence="2" id="KW-0963">Cytoplasm</keyword>
<evidence type="ECO:0000256" key="1">
    <source>
        <dbReference type="ARBA" id="ARBA00004496"/>
    </source>
</evidence>
<dbReference type="Pfam" id="PF13432">
    <property type="entry name" value="TPR_16"/>
    <property type="match status" value="2"/>
</dbReference>
<dbReference type="Pfam" id="PF13424">
    <property type="entry name" value="TPR_12"/>
    <property type="match status" value="1"/>
</dbReference>
<comment type="similarity">
    <text evidence="5">Belongs to the Rap family.</text>
</comment>
<evidence type="ECO:0000256" key="3">
    <source>
        <dbReference type="ARBA" id="ARBA00022737"/>
    </source>
</evidence>
<feature type="coiled-coil region" evidence="6">
    <location>
        <begin position="353"/>
        <end position="380"/>
    </location>
</feature>
<dbReference type="Proteomes" id="UP000516373">
    <property type="component" value="Chromosome"/>
</dbReference>
<dbReference type="Gene3D" id="1.25.40.10">
    <property type="entry name" value="Tetratricopeptide repeat domain"/>
    <property type="match status" value="1"/>
</dbReference>
<dbReference type="InterPro" id="IPR011990">
    <property type="entry name" value="TPR-like_helical_dom_sf"/>
</dbReference>
<feature type="domain" description="CHAT" evidence="7">
    <location>
        <begin position="600"/>
        <end position="852"/>
    </location>
</feature>
<comment type="subcellular location">
    <subcellularLocation>
        <location evidence="1">Cytoplasm</location>
    </subcellularLocation>
</comment>
<evidence type="ECO:0000259" key="7">
    <source>
        <dbReference type="Pfam" id="PF12770"/>
    </source>
</evidence>
<dbReference type="PANTHER" id="PTHR46630:SF1">
    <property type="entry name" value="TETRATRICOPEPTIDE REPEAT PROTEIN 29"/>
    <property type="match status" value="1"/>
</dbReference>
<evidence type="ECO:0000313" key="9">
    <source>
        <dbReference type="Proteomes" id="UP000516373"/>
    </source>
</evidence>
<evidence type="ECO:0000313" key="8">
    <source>
        <dbReference type="EMBL" id="BCL23639.1"/>
    </source>
</evidence>
<accession>A0A7G1NLI3</accession>
<dbReference type="PANTHER" id="PTHR46630">
    <property type="entry name" value="TETRATRICOPEPTIDE REPEAT PROTEIN 29"/>
    <property type="match status" value="1"/>
</dbReference>
<dbReference type="SMART" id="SM00028">
    <property type="entry name" value="TPR"/>
    <property type="match status" value="4"/>
</dbReference>
<reference evidence="8 9" key="1">
    <citation type="journal article" date="2014" name="Int. J. Syst. Evol. Microbiol.">
        <title>Complete genome sequence of Corynebacterium casei LMG S-19264T (=DSM 44701T), isolated from a smear-ripened cheese.</title>
        <authorList>
            <consortium name="US DOE Joint Genome Institute (JGI-PGF)"/>
            <person name="Walter F."/>
            <person name="Albersmeier A."/>
            <person name="Kalinowski J."/>
            <person name="Ruckert C."/>
        </authorList>
    </citation>
    <scope>NUCLEOTIDE SEQUENCE [LARGE SCALE GENOMIC DNA]</scope>
    <source>
        <strain evidence="8 9">JCM 4255</strain>
    </source>
</reference>
<keyword evidence="6" id="KW-0175">Coiled coil</keyword>
<organism evidence="8 9">
    <name type="scientific">Streptomyces tuirus</name>
    <dbReference type="NCBI Taxonomy" id="68278"/>
    <lineage>
        <taxon>Bacteria</taxon>
        <taxon>Bacillati</taxon>
        <taxon>Actinomycetota</taxon>
        <taxon>Actinomycetes</taxon>
        <taxon>Kitasatosporales</taxon>
        <taxon>Streptomycetaceae</taxon>
        <taxon>Streptomyces</taxon>
    </lineage>
</organism>
<dbReference type="KEGG" id="stui:GCM10017668_54820"/>
<dbReference type="InterPro" id="IPR024983">
    <property type="entry name" value="CHAT_dom"/>
</dbReference>
<dbReference type="Pfam" id="PF12770">
    <property type="entry name" value="CHAT"/>
    <property type="match status" value="1"/>
</dbReference>
<dbReference type="EMBL" id="AP023439">
    <property type="protein sequence ID" value="BCL23639.1"/>
    <property type="molecule type" value="Genomic_DNA"/>
</dbReference>